<evidence type="ECO:0000259" key="1">
    <source>
        <dbReference type="PROSITE" id="PS51464"/>
    </source>
</evidence>
<reference evidence="2 3" key="1">
    <citation type="submission" date="2014-12" db="EMBL/GenBank/DDBJ databases">
        <title>Draft genome sequence of Paenibacillus kamchatkensis strain B-2647.</title>
        <authorList>
            <person name="Karlyshev A.V."/>
            <person name="Kudryashova E.B."/>
        </authorList>
    </citation>
    <scope>NUCLEOTIDE SEQUENCE [LARGE SCALE GENOMIC DNA]</scope>
    <source>
        <strain evidence="2 3">VKM B-2647</strain>
    </source>
</reference>
<keyword evidence="3" id="KW-1185">Reference proteome</keyword>
<accession>A0ABR5ABK4</accession>
<organism evidence="2 3">
    <name type="scientific">Gordoniibacillus kamchatkensis</name>
    <dbReference type="NCBI Taxonomy" id="1590651"/>
    <lineage>
        <taxon>Bacteria</taxon>
        <taxon>Bacillati</taxon>
        <taxon>Bacillota</taxon>
        <taxon>Bacilli</taxon>
        <taxon>Bacillales</taxon>
        <taxon>Paenibacillaceae</taxon>
        <taxon>Gordoniibacillus</taxon>
    </lineage>
</organism>
<dbReference type="InterPro" id="IPR001347">
    <property type="entry name" value="SIS_dom"/>
</dbReference>
<protein>
    <submittedName>
        <fullName evidence="2">Phosphoheptose isomerase</fullName>
    </submittedName>
</protein>
<dbReference type="InterPro" id="IPR050099">
    <property type="entry name" value="SIS_GmhA/DiaA_subfam"/>
</dbReference>
<dbReference type="Pfam" id="PF13580">
    <property type="entry name" value="SIS_2"/>
    <property type="match status" value="2"/>
</dbReference>
<dbReference type="GO" id="GO:0016853">
    <property type="term" value="F:isomerase activity"/>
    <property type="evidence" value="ECO:0007669"/>
    <property type="project" value="UniProtKB-KW"/>
</dbReference>
<dbReference type="EMBL" id="JXAK01000064">
    <property type="protein sequence ID" value="KIL38345.1"/>
    <property type="molecule type" value="Genomic_DNA"/>
</dbReference>
<comment type="caution">
    <text evidence="2">The sequence shown here is derived from an EMBL/GenBank/DDBJ whole genome shotgun (WGS) entry which is preliminary data.</text>
</comment>
<dbReference type="InterPro" id="IPR035461">
    <property type="entry name" value="GmhA/DiaA"/>
</dbReference>
<dbReference type="CDD" id="cd05006">
    <property type="entry name" value="SIS_GmhA"/>
    <property type="match status" value="1"/>
</dbReference>
<name>A0ABR5ABK4_9BACL</name>
<dbReference type="PROSITE" id="PS51464">
    <property type="entry name" value="SIS"/>
    <property type="match status" value="1"/>
</dbReference>
<evidence type="ECO:0000313" key="3">
    <source>
        <dbReference type="Proteomes" id="UP000031967"/>
    </source>
</evidence>
<gene>
    <name evidence="2" type="ORF">SD70_26805</name>
</gene>
<evidence type="ECO:0000313" key="2">
    <source>
        <dbReference type="EMBL" id="KIL38345.1"/>
    </source>
</evidence>
<sequence length="211" mass="22693">MKPVLAKLYEKYPELAACANDIDKAFELMKRTFREGGKMLLAGNGGSAADCEHIVGELMKGFMAPRPVPAEFRARLAEIDETEADRIANNLQGALPAISLVSHTALSTAFANDVAPEMVFAQQVYGYGKAGDLFVGISTSGNSANVLHAVRVAKALGLRTVGLTGKSGGKMKGLCDAVICVPWEQTPDIQERHLPIYHALCILLEEEFFPS</sequence>
<dbReference type="RefSeq" id="WP_041051340.1">
    <property type="nucleotide sequence ID" value="NZ_JXAK01000064.1"/>
</dbReference>
<proteinExistence type="predicted"/>
<dbReference type="Proteomes" id="UP000031967">
    <property type="component" value="Unassembled WGS sequence"/>
</dbReference>
<dbReference type="Gene3D" id="3.40.50.10490">
    <property type="entry name" value="Glucose-6-phosphate isomerase like protein, domain 1"/>
    <property type="match status" value="1"/>
</dbReference>
<dbReference type="PANTHER" id="PTHR30390">
    <property type="entry name" value="SEDOHEPTULOSE 7-PHOSPHATE ISOMERASE / DNAA INITIATOR-ASSOCIATING FACTOR FOR REPLICATION INITIATION"/>
    <property type="match status" value="1"/>
</dbReference>
<keyword evidence="2" id="KW-0413">Isomerase</keyword>
<dbReference type="InterPro" id="IPR046348">
    <property type="entry name" value="SIS_dom_sf"/>
</dbReference>
<dbReference type="SUPFAM" id="SSF53697">
    <property type="entry name" value="SIS domain"/>
    <property type="match status" value="1"/>
</dbReference>
<feature type="domain" description="SIS" evidence="1">
    <location>
        <begin position="29"/>
        <end position="210"/>
    </location>
</feature>